<keyword evidence="4" id="KW-1185">Reference proteome</keyword>
<evidence type="ECO:0000313" key="3">
    <source>
        <dbReference type="EMBL" id="ORX34549.1"/>
    </source>
</evidence>
<dbReference type="RefSeq" id="XP_021868812.1">
    <property type="nucleotide sequence ID" value="XM_022016888.1"/>
</dbReference>
<feature type="transmembrane region" description="Helical" evidence="1">
    <location>
        <begin position="206"/>
        <end position="227"/>
    </location>
</feature>
<proteinExistence type="predicted"/>
<feature type="transmembrane region" description="Helical" evidence="1">
    <location>
        <begin position="177"/>
        <end position="199"/>
    </location>
</feature>
<dbReference type="GeneID" id="33558697"/>
<keyword evidence="1" id="KW-1133">Transmembrane helix</keyword>
<gene>
    <name evidence="3" type="ORF">BD324DRAFT_636348</name>
</gene>
<name>A0A1Y1U936_9TREE</name>
<keyword evidence="1" id="KW-0812">Transmembrane</keyword>
<organism evidence="3 4">
    <name type="scientific">Kockovaella imperatae</name>
    <dbReference type="NCBI Taxonomy" id="4999"/>
    <lineage>
        <taxon>Eukaryota</taxon>
        <taxon>Fungi</taxon>
        <taxon>Dikarya</taxon>
        <taxon>Basidiomycota</taxon>
        <taxon>Agaricomycotina</taxon>
        <taxon>Tremellomycetes</taxon>
        <taxon>Tremellales</taxon>
        <taxon>Cuniculitremaceae</taxon>
        <taxon>Kockovaella</taxon>
    </lineage>
</organism>
<dbReference type="AlphaFoldDB" id="A0A1Y1U936"/>
<evidence type="ECO:0000256" key="1">
    <source>
        <dbReference type="SAM" id="Phobius"/>
    </source>
</evidence>
<sequence length="279" mass="30570">MGQAHRIAASLLLALTCLISSSQDKRYLQPVLVAFWVMAISSRGDSFVKIPVKWILLNLNICIAGVMLYGTLFHLPVWTRIFSSSVSALPRGISSLVLHDATTSSSRPWAWIMRVMWMFLDMIPTLLSGTIVGMAYRFDYAQSQAPVRLPTHVEAASTKIKSMILTNTVEGFSKPTFWSAIASLAFSLALGELGSIYLGDERHLAGGLYTALTVPCVSGATLFVAWYGGKLDAWKAYTETWGAAAESESMESLCDAYPVDSEKRAVSEDEEKPTLLVEV</sequence>
<feature type="transmembrane region" description="Helical" evidence="1">
    <location>
        <begin position="115"/>
        <end position="136"/>
    </location>
</feature>
<feature type="signal peptide" evidence="2">
    <location>
        <begin position="1"/>
        <end position="22"/>
    </location>
</feature>
<accession>A0A1Y1U936</accession>
<evidence type="ECO:0000256" key="2">
    <source>
        <dbReference type="SAM" id="SignalP"/>
    </source>
</evidence>
<reference evidence="3 4" key="1">
    <citation type="submission" date="2017-03" db="EMBL/GenBank/DDBJ databases">
        <title>Widespread Adenine N6-methylation of Active Genes in Fungi.</title>
        <authorList>
            <consortium name="DOE Joint Genome Institute"/>
            <person name="Mondo S.J."/>
            <person name="Dannebaum R.O."/>
            <person name="Kuo R.C."/>
            <person name="Louie K.B."/>
            <person name="Bewick A.J."/>
            <person name="Labutti K."/>
            <person name="Haridas S."/>
            <person name="Kuo A."/>
            <person name="Salamov A."/>
            <person name="Ahrendt S.R."/>
            <person name="Lau R."/>
            <person name="Bowen B.P."/>
            <person name="Lipzen A."/>
            <person name="Sullivan W."/>
            <person name="Andreopoulos W.B."/>
            <person name="Clum A."/>
            <person name="Lindquist E."/>
            <person name="Daum C."/>
            <person name="Northen T.R."/>
            <person name="Ramamoorthy G."/>
            <person name="Schmitz R.J."/>
            <person name="Gryganskyi A."/>
            <person name="Culley D."/>
            <person name="Magnuson J."/>
            <person name="James T.Y."/>
            <person name="O'Malley M.A."/>
            <person name="Stajich J.E."/>
            <person name="Spatafora J.W."/>
            <person name="Visel A."/>
            <person name="Grigoriev I.V."/>
        </authorList>
    </citation>
    <scope>NUCLEOTIDE SEQUENCE [LARGE SCALE GENOMIC DNA]</scope>
    <source>
        <strain evidence="3 4">NRRL Y-17943</strain>
    </source>
</reference>
<comment type="caution">
    <text evidence="3">The sequence shown here is derived from an EMBL/GenBank/DDBJ whole genome shotgun (WGS) entry which is preliminary data.</text>
</comment>
<protein>
    <submittedName>
        <fullName evidence="3">Uncharacterized protein</fullName>
    </submittedName>
</protein>
<evidence type="ECO:0000313" key="4">
    <source>
        <dbReference type="Proteomes" id="UP000193218"/>
    </source>
</evidence>
<keyword evidence="2" id="KW-0732">Signal</keyword>
<dbReference type="EMBL" id="NBSH01000014">
    <property type="protein sequence ID" value="ORX34549.1"/>
    <property type="molecule type" value="Genomic_DNA"/>
</dbReference>
<dbReference type="InParanoid" id="A0A1Y1U936"/>
<dbReference type="Proteomes" id="UP000193218">
    <property type="component" value="Unassembled WGS sequence"/>
</dbReference>
<feature type="transmembrane region" description="Helical" evidence="1">
    <location>
        <begin position="54"/>
        <end position="75"/>
    </location>
</feature>
<keyword evidence="1" id="KW-0472">Membrane</keyword>
<feature type="chain" id="PRO_5012237353" evidence="2">
    <location>
        <begin position="23"/>
        <end position="279"/>
    </location>
</feature>